<dbReference type="Proteomes" id="UP000001542">
    <property type="component" value="Unassembled WGS sequence"/>
</dbReference>
<accession>A2DZG4</accession>
<dbReference type="KEGG" id="tva:4772165"/>
<dbReference type="RefSeq" id="XP_001326391.1">
    <property type="nucleotide sequence ID" value="XM_001326356.1"/>
</dbReference>
<feature type="chain" id="PRO_5002643116" evidence="1">
    <location>
        <begin position="17"/>
        <end position="110"/>
    </location>
</feature>
<reference evidence="2" key="1">
    <citation type="submission" date="2006-10" db="EMBL/GenBank/DDBJ databases">
        <authorList>
            <person name="Amadeo P."/>
            <person name="Zhao Q."/>
            <person name="Wortman J."/>
            <person name="Fraser-Liggett C."/>
            <person name="Carlton J."/>
        </authorList>
    </citation>
    <scope>NUCLEOTIDE SEQUENCE</scope>
    <source>
        <strain evidence="2">G3</strain>
    </source>
</reference>
<dbReference type="InParanoid" id="A2DZG4"/>
<name>A2DZG4_TRIV3</name>
<keyword evidence="3" id="KW-1185">Reference proteome</keyword>
<evidence type="ECO:0000313" key="2">
    <source>
        <dbReference type="EMBL" id="EAY14168.1"/>
    </source>
</evidence>
<dbReference type="EMBL" id="DS113274">
    <property type="protein sequence ID" value="EAY14168.1"/>
    <property type="molecule type" value="Genomic_DNA"/>
</dbReference>
<sequence length="110" mass="12546">MWIIAHLLSNIGLSQTFSPQEINVDDLMLNLHDPVFYSEDKTESVEALICICTVCLHLYGYFEPAAMAFINELIPTFDQLQEINENPFRAFAIGYICILTVRNTGYTTNH</sequence>
<proteinExistence type="predicted"/>
<gene>
    <name evidence="2" type="ORF">TVAG_373010</name>
</gene>
<dbReference type="SMR" id="A2DZG4"/>
<dbReference type="VEuPathDB" id="TrichDB:TVAGG3_0041210"/>
<dbReference type="AlphaFoldDB" id="A2DZG4"/>
<protein>
    <submittedName>
        <fullName evidence="2">Uncharacterized protein</fullName>
    </submittedName>
</protein>
<reference evidence="2" key="2">
    <citation type="journal article" date="2007" name="Science">
        <title>Draft genome sequence of the sexually transmitted pathogen Trichomonas vaginalis.</title>
        <authorList>
            <person name="Carlton J.M."/>
            <person name="Hirt R.P."/>
            <person name="Silva J.C."/>
            <person name="Delcher A.L."/>
            <person name="Schatz M."/>
            <person name="Zhao Q."/>
            <person name="Wortman J.R."/>
            <person name="Bidwell S.L."/>
            <person name="Alsmark U.C.M."/>
            <person name="Besteiro S."/>
            <person name="Sicheritz-Ponten T."/>
            <person name="Noel C.J."/>
            <person name="Dacks J.B."/>
            <person name="Foster P.G."/>
            <person name="Simillion C."/>
            <person name="Van de Peer Y."/>
            <person name="Miranda-Saavedra D."/>
            <person name="Barton G.J."/>
            <person name="Westrop G.D."/>
            <person name="Mueller S."/>
            <person name="Dessi D."/>
            <person name="Fiori P.L."/>
            <person name="Ren Q."/>
            <person name="Paulsen I."/>
            <person name="Zhang H."/>
            <person name="Bastida-Corcuera F.D."/>
            <person name="Simoes-Barbosa A."/>
            <person name="Brown M.T."/>
            <person name="Hayes R.D."/>
            <person name="Mukherjee M."/>
            <person name="Okumura C.Y."/>
            <person name="Schneider R."/>
            <person name="Smith A.J."/>
            <person name="Vanacova S."/>
            <person name="Villalvazo M."/>
            <person name="Haas B.J."/>
            <person name="Pertea M."/>
            <person name="Feldblyum T.V."/>
            <person name="Utterback T.R."/>
            <person name="Shu C.L."/>
            <person name="Osoegawa K."/>
            <person name="de Jong P.J."/>
            <person name="Hrdy I."/>
            <person name="Horvathova L."/>
            <person name="Zubacova Z."/>
            <person name="Dolezal P."/>
            <person name="Malik S.B."/>
            <person name="Logsdon J.M. Jr."/>
            <person name="Henze K."/>
            <person name="Gupta A."/>
            <person name="Wang C.C."/>
            <person name="Dunne R.L."/>
            <person name="Upcroft J.A."/>
            <person name="Upcroft P."/>
            <person name="White O."/>
            <person name="Salzberg S.L."/>
            <person name="Tang P."/>
            <person name="Chiu C.-H."/>
            <person name="Lee Y.-S."/>
            <person name="Embley T.M."/>
            <person name="Coombs G.H."/>
            <person name="Mottram J.C."/>
            <person name="Tachezy J."/>
            <person name="Fraser-Liggett C.M."/>
            <person name="Johnson P.J."/>
        </authorList>
    </citation>
    <scope>NUCLEOTIDE SEQUENCE [LARGE SCALE GENOMIC DNA]</scope>
    <source>
        <strain evidence="2">G3</strain>
    </source>
</reference>
<evidence type="ECO:0000313" key="3">
    <source>
        <dbReference type="Proteomes" id="UP000001542"/>
    </source>
</evidence>
<feature type="signal peptide" evidence="1">
    <location>
        <begin position="1"/>
        <end position="16"/>
    </location>
</feature>
<dbReference type="VEuPathDB" id="TrichDB:TVAG_373010"/>
<evidence type="ECO:0000256" key="1">
    <source>
        <dbReference type="SAM" id="SignalP"/>
    </source>
</evidence>
<organism evidence="2 3">
    <name type="scientific">Trichomonas vaginalis (strain ATCC PRA-98 / G3)</name>
    <dbReference type="NCBI Taxonomy" id="412133"/>
    <lineage>
        <taxon>Eukaryota</taxon>
        <taxon>Metamonada</taxon>
        <taxon>Parabasalia</taxon>
        <taxon>Trichomonadida</taxon>
        <taxon>Trichomonadidae</taxon>
        <taxon>Trichomonas</taxon>
    </lineage>
</organism>
<keyword evidence="1" id="KW-0732">Signal</keyword>